<dbReference type="Pfam" id="PF00126">
    <property type="entry name" value="HTH_1"/>
    <property type="match status" value="1"/>
</dbReference>
<dbReference type="Pfam" id="PF03466">
    <property type="entry name" value="LysR_substrate"/>
    <property type="match status" value="1"/>
</dbReference>
<evidence type="ECO:0000256" key="2">
    <source>
        <dbReference type="ARBA" id="ARBA00023015"/>
    </source>
</evidence>
<dbReference type="Proteomes" id="UP000606870">
    <property type="component" value="Unassembled WGS sequence"/>
</dbReference>
<dbReference type="InterPro" id="IPR036388">
    <property type="entry name" value="WH-like_DNA-bd_sf"/>
</dbReference>
<sequence length="320" mass="37541">MFEKYRYFIALAKEKNITKAAETLYITHQALSHYLTNLEQECGVMLFYRKPKFQLTEEGELFLENIRQVEALESSLYQHFEEVKEGNSGVIRLGTTEGRFPIFMPHLIGTYSQLFPHVQLEVTSANSPALEEMLLNNQLDLIILGAPKKPSRFIQSRLILEERLYVVISEEMLQQYFPQTYPACIQEFRHGADLRKFTHIPFAFNMPTYNSSQIIARLLQQQQIELHCIHTSSHPDLHHRLTTLNYAASFCLTMYLPNLKLINQHTQNKLYAFPIRFLEETNQLHLAYRKDRVFPSYGQALIKLIREQCKPYTDYDPETI</sequence>
<keyword evidence="2" id="KW-0805">Transcription regulation</keyword>
<dbReference type="InterPro" id="IPR036390">
    <property type="entry name" value="WH_DNA-bd_sf"/>
</dbReference>
<evidence type="ECO:0000313" key="7">
    <source>
        <dbReference type="Proteomes" id="UP000606870"/>
    </source>
</evidence>
<dbReference type="EMBL" id="JACOGK010000026">
    <property type="protein sequence ID" value="MBC3537408.1"/>
    <property type="molecule type" value="Genomic_DNA"/>
</dbReference>
<organism evidence="6 7">
    <name type="scientific">Megasphaera hominis</name>
    <dbReference type="NCBI Taxonomy" id="159836"/>
    <lineage>
        <taxon>Bacteria</taxon>
        <taxon>Bacillati</taxon>
        <taxon>Bacillota</taxon>
        <taxon>Negativicutes</taxon>
        <taxon>Veillonellales</taxon>
        <taxon>Veillonellaceae</taxon>
        <taxon>Megasphaera</taxon>
    </lineage>
</organism>
<evidence type="ECO:0000256" key="1">
    <source>
        <dbReference type="ARBA" id="ARBA00009437"/>
    </source>
</evidence>
<proteinExistence type="inferred from homology"/>
<dbReference type="CDD" id="cd05466">
    <property type="entry name" value="PBP2_LTTR_substrate"/>
    <property type="match status" value="1"/>
</dbReference>
<dbReference type="PROSITE" id="PS50931">
    <property type="entry name" value="HTH_LYSR"/>
    <property type="match status" value="1"/>
</dbReference>
<accession>A0ABR6VJF1</accession>
<dbReference type="SUPFAM" id="SSF53850">
    <property type="entry name" value="Periplasmic binding protein-like II"/>
    <property type="match status" value="1"/>
</dbReference>
<evidence type="ECO:0000313" key="6">
    <source>
        <dbReference type="EMBL" id="MBC3537408.1"/>
    </source>
</evidence>
<keyword evidence="7" id="KW-1185">Reference proteome</keyword>
<dbReference type="InterPro" id="IPR000847">
    <property type="entry name" value="LysR_HTH_N"/>
</dbReference>
<feature type="domain" description="HTH lysR-type" evidence="5">
    <location>
        <begin position="1"/>
        <end position="56"/>
    </location>
</feature>
<evidence type="ECO:0000256" key="3">
    <source>
        <dbReference type="ARBA" id="ARBA00023125"/>
    </source>
</evidence>
<reference evidence="6 7" key="1">
    <citation type="submission" date="2020-08" db="EMBL/GenBank/DDBJ databases">
        <authorList>
            <person name="Liu C."/>
            <person name="Sun Q."/>
        </authorList>
    </citation>
    <scope>NUCLEOTIDE SEQUENCE [LARGE SCALE GENOMIC DNA]</scope>
    <source>
        <strain evidence="6 7">NSJ-59</strain>
    </source>
</reference>
<dbReference type="Gene3D" id="3.40.190.290">
    <property type="match status" value="1"/>
</dbReference>
<keyword evidence="3" id="KW-0238">DNA-binding</keyword>
<dbReference type="PANTHER" id="PTHR30419">
    <property type="entry name" value="HTH-TYPE TRANSCRIPTIONAL REGULATOR YBHD"/>
    <property type="match status" value="1"/>
</dbReference>
<comment type="caution">
    <text evidence="6">The sequence shown here is derived from an EMBL/GenBank/DDBJ whole genome shotgun (WGS) entry which is preliminary data.</text>
</comment>
<keyword evidence="4" id="KW-0804">Transcription</keyword>
<dbReference type="Gene3D" id="1.10.10.10">
    <property type="entry name" value="Winged helix-like DNA-binding domain superfamily/Winged helix DNA-binding domain"/>
    <property type="match status" value="1"/>
</dbReference>
<dbReference type="InterPro" id="IPR005119">
    <property type="entry name" value="LysR_subst-bd"/>
</dbReference>
<gene>
    <name evidence="6" type="ORF">H8J70_09105</name>
</gene>
<evidence type="ECO:0000256" key="4">
    <source>
        <dbReference type="ARBA" id="ARBA00023163"/>
    </source>
</evidence>
<evidence type="ECO:0000259" key="5">
    <source>
        <dbReference type="PROSITE" id="PS50931"/>
    </source>
</evidence>
<dbReference type="RefSeq" id="WP_186503765.1">
    <property type="nucleotide sequence ID" value="NZ_JACOGK010000026.1"/>
</dbReference>
<comment type="similarity">
    <text evidence="1">Belongs to the LysR transcriptional regulatory family.</text>
</comment>
<protein>
    <submittedName>
        <fullName evidence="6">LysR family transcriptional regulator</fullName>
    </submittedName>
</protein>
<dbReference type="InterPro" id="IPR050950">
    <property type="entry name" value="HTH-type_LysR_regulators"/>
</dbReference>
<dbReference type="SUPFAM" id="SSF46785">
    <property type="entry name" value="Winged helix' DNA-binding domain"/>
    <property type="match status" value="1"/>
</dbReference>
<name>A0ABR6VJF1_9FIRM</name>